<dbReference type="VEuPathDB" id="FungiDB:RhiirA1_474759"/>
<reference evidence="1 2" key="2">
    <citation type="submission" date="2017-10" db="EMBL/GenBank/DDBJ databases">
        <title>Extensive intraspecific genome diversity in a model arbuscular mycorrhizal fungus.</title>
        <authorList>
            <person name="Chen E.C.H."/>
            <person name="Morin E."/>
            <person name="Baudet D."/>
            <person name="Noel J."/>
            <person name="Ndikumana S."/>
            <person name="Charron P."/>
            <person name="St-Onge C."/>
            <person name="Giorgi J."/>
            <person name="Grigoriev I.V."/>
            <person name="Roux C."/>
            <person name="Martin F.M."/>
            <person name="Corradi N."/>
        </authorList>
    </citation>
    <scope>NUCLEOTIDE SEQUENCE [LARGE SCALE GENOMIC DNA]</scope>
    <source>
        <strain evidence="1 2">C2</strain>
    </source>
</reference>
<comment type="caution">
    <text evidence="1">The sequence shown here is derived from an EMBL/GenBank/DDBJ whole genome shotgun (WGS) entry which is preliminary data.</text>
</comment>
<name>A0A2N1MC06_9GLOM</name>
<dbReference type="EMBL" id="LLXL01003190">
    <property type="protein sequence ID" value="PKK59160.1"/>
    <property type="molecule type" value="Genomic_DNA"/>
</dbReference>
<dbReference type="AlphaFoldDB" id="A0A2N1MC06"/>
<evidence type="ECO:0000313" key="2">
    <source>
        <dbReference type="Proteomes" id="UP000233469"/>
    </source>
</evidence>
<reference evidence="1 2" key="1">
    <citation type="submission" date="2016-04" db="EMBL/GenBank/DDBJ databases">
        <title>Genome analyses suggest a sexual origin of heterokaryosis in a supposedly ancient asexual fungus.</title>
        <authorList>
            <person name="Ropars J."/>
            <person name="Sedzielewska K."/>
            <person name="Noel J."/>
            <person name="Charron P."/>
            <person name="Farinelli L."/>
            <person name="Marton T."/>
            <person name="Kruger M."/>
            <person name="Pelin A."/>
            <person name="Brachmann A."/>
            <person name="Corradi N."/>
        </authorList>
    </citation>
    <scope>NUCLEOTIDE SEQUENCE [LARGE SCALE GENOMIC DNA]</scope>
    <source>
        <strain evidence="1 2">C2</strain>
    </source>
</reference>
<evidence type="ECO:0000313" key="1">
    <source>
        <dbReference type="EMBL" id="PKK59160.1"/>
    </source>
</evidence>
<sequence>MDMDEATKHKSSRNVRHLAMSWPFAMLVTGRSGTVIYNAGSNSQDVSKIIGRYTDDVKDASMVINSYLRRGEFIVFDLSRPEDDPLAIRLRGTEFMGECKDLLLRHGVKIQYTNSKRSVAIAERDHQEFEKYAYFWQDAVDFHLPLSDRSRAWVKGLLINDDIYNNTPTQLIGMSSHKAVKLALKGKKIITRPSVKHRRPVGYNEPFLPSYMEVCHLLEPGELEGGRRRATDCNWSPKVFTIDSYLIKENQPILY</sequence>
<gene>
    <name evidence="1" type="ORF">RhiirC2_720015</name>
</gene>
<accession>A0A2N1MC06</accession>
<dbReference type="VEuPathDB" id="FungiDB:FUN_007212"/>
<proteinExistence type="predicted"/>
<organism evidence="1 2">
    <name type="scientific">Rhizophagus irregularis</name>
    <dbReference type="NCBI Taxonomy" id="588596"/>
    <lineage>
        <taxon>Eukaryota</taxon>
        <taxon>Fungi</taxon>
        <taxon>Fungi incertae sedis</taxon>
        <taxon>Mucoromycota</taxon>
        <taxon>Glomeromycotina</taxon>
        <taxon>Glomeromycetes</taxon>
        <taxon>Glomerales</taxon>
        <taxon>Glomeraceae</taxon>
        <taxon>Rhizophagus</taxon>
    </lineage>
</organism>
<protein>
    <submittedName>
        <fullName evidence="1">Uncharacterized protein</fullName>
    </submittedName>
</protein>
<dbReference type="Proteomes" id="UP000233469">
    <property type="component" value="Unassembled WGS sequence"/>
</dbReference>